<dbReference type="EMBL" id="LXQA010606246">
    <property type="protein sequence ID" value="MCI61784.1"/>
    <property type="molecule type" value="Genomic_DNA"/>
</dbReference>
<accession>A0A392TMF0</accession>
<organism evidence="1 2">
    <name type="scientific">Trifolium medium</name>
    <dbReference type="NCBI Taxonomy" id="97028"/>
    <lineage>
        <taxon>Eukaryota</taxon>
        <taxon>Viridiplantae</taxon>
        <taxon>Streptophyta</taxon>
        <taxon>Embryophyta</taxon>
        <taxon>Tracheophyta</taxon>
        <taxon>Spermatophyta</taxon>
        <taxon>Magnoliopsida</taxon>
        <taxon>eudicotyledons</taxon>
        <taxon>Gunneridae</taxon>
        <taxon>Pentapetalae</taxon>
        <taxon>rosids</taxon>
        <taxon>fabids</taxon>
        <taxon>Fabales</taxon>
        <taxon>Fabaceae</taxon>
        <taxon>Papilionoideae</taxon>
        <taxon>50 kb inversion clade</taxon>
        <taxon>NPAAA clade</taxon>
        <taxon>Hologalegina</taxon>
        <taxon>IRL clade</taxon>
        <taxon>Trifolieae</taxon>
        <taxon>Trifolium</taxon>
    </lineage>
</organism>
<comment type="caution">
    <text evidence="1">The sequence shown here is derived from an EMBL/GenBank/DDBJ whole genome shotgun (WGS) entry which is preliminary data.</text>
</comment>
<feature type="non-terminal residue" evidence="1">
    <location>
        <position position="1"/>
    </location>
</feature>
<evidence type="ECO:0000313" key="2">
    <source>
        <dbReference type="Proteomes" id="UP000265520"/>
    </source>
</evidence>
<protein>
    <submittedName>
        <fullName evidence="1">Uncharacterized protein</fullName>
    </submittedName>
</protein>
<dbReference type="AlphaFoldDB" id="A0A392TMF0"/>
<proteinExistence type="predicted"/>
<name>A0A392TMF0_9FABA</name>
<keyword evidence="2" id="KW-1185">Reference proteome</keyword>
<sequence length="50" mass="5419">ELDPYLVAQSTAPKHKAQGLMRGAEMSLSGVDGLLGVHCYPYLTWSPNCI</sequence>
<evidence type="ECO:0000313" key="1">
    <source>
        <dbReference type="EMBL" id="MCI61784.1"/>
    </source>
</evidence>
<dbReference type="Proteomes" id="UP000265520">
    <property type="component" value="Unassembled WGS sequence"/>
</dbReference>
<reference evidence="1 2" key="1">
    <citation type="journal article" date="2018" name="Front. Plant Sci.">
        <title>Red Clover (Trifolium pratense) and Zigzag Clover (T. medium) - A Picture of Genomic Similarities and Differences.</title>
        <authorList>
            <person name="Dluhosova J."/>
            <person name="Istvanek J."/>
            <person name="Nedelnik J."/>
            <person name="Repkova J."/>
        </authorList>
    </citation>
    <scope>NUCLEOTIDE SEQUENCE [LARGE SCALE GENOMIC DNA]</scope>
    <source>
        <strain evidence="2">cv. 10/8</strain>
        <tissue evidence="1">Leaf</tissue>
    </source>
</reference>